<accession>T1CU85</accession>
<feature type="non-terminal residue" evidence="1">
    <location>
        <position position="1"/>
    </location>
</feature>
<dbReference type="AlphaFoldDB" id="T1CU85"/>
<gene>
    <name evidence="1" type="ORF">B1B_03764</name>
</gene>
<reference evidence="1" key="1">
    <citation type="submission" date="2013-08" db="EMBL/GenBank/DDBJ databases">
        <authorList>
            <person name="Mendez C."/>
            <person name="Richter M."/>
            <person name="Ferrer M."/>
            <person name="Sanchez J."/>
        </authorList>
    </citation>
    <scope>NUCLEOTIDE SEQUENCE</scope>
</reference>
<sequence length="71" mass="7747">AWRLGIKSVALYRDGCKASQPFETGAGRGGTEVRVPARERLPDQRKAVTHHFQVGGHDGYVTVGLYPDGRP</sequence>
<feature type="non-terminal residue" evidence="1">
    <location>
        <position position="71"/>
    </location>
</feature>
<proteinExistence type="predicted"/>
<reference evidence="1" key="2">
    <citation type="journal article" date="2014" name="ISME J.">
        <title>Microbial stratification in low pH oxic and suboxic macroscopic growths along an acid mine drainage.</title>
        <authorList>
            <person name="Mendez-Garcia C."/>
            <person name="Mesa V."/>
            <person name="Sprenger R.R."/>
            <person name="Richter M."/>
            <person name="Diez M.S."/>
            <person name="Solano J."/>
            <person name="Bargiela R."/>
            <person name="Golyshina O.V."/>
            <person name="Manteca A."/>
            <person name="Ramos J.L."/>
            <person name="Gallego J.R."/>
            <person name="Llorente I."/>
            <person name="Martins Dos Santos V.A."/>
            <person name="Jensen O.N."/>
            <person name="Pelaez A.I."/>
            <person name="Sanchez J."/>
            <person name="Ferrer M."/>
        </authorList>
    </citation>
    <scope>NUCLEOTIDE SEQUENCE</scope>
</reference>
<evidence type="ECO:0000313" key="1">
    <source>
        <dbReference type="EMBL" id="EQD72429.1"/>
    </source>
</evidence>
<name>T1CU85_9ZZZZ</name>
<dbReference type="EMBL" id="AUZY01002332">
    <property type="protein sequence ID" value="EQD72429.1"/>
    <property type="molecule type" value="Genomic_DNA"/>
</dbReference>
<protein>
    <submittedName>
        <fullName evidence="1">Vitamin B12-dependent ribonucleotide reductase</fullName>
    </submittedName>
</protein>
<organism evidence="1">
    <name type="scientific">mine drainage metagenome</name>
    <dbReference type="NCBI Taxonomy" id="410659"/>
    <lineage>
        <taxon>unclassified sequences</taxon>
        <taxon>metagenomes</taxon>
        <taxon>ecological metagenomes</taxon>
    </lineage>
</organism>
<comment type="caution">
    <text evidence="1">The sequence shown here is derived from an EMBL/GenBank/DDBJ whole genome shotgun (WGS) entry which is preliminary data.</text>
</comment>